<protein>
    <recommendedName>
        <fullName evidence="2">Methyltransferase domain-containing protein</fullName>
    </recommendedName>
</protein>
<dbReference type="EMBL" id="PGGS01000176">
    <property type="protein sequence ID" value="PNH07519.1"/>
    <property type="molecule type" value="Genomic_DNA"/>
</dbReference>
<evidence type="ECO:0000259" key="2">
    <source>
        <dbReference type="Pfam" id="PF13847"/>
    </source>
</evidence>
<proteinExistence type="predicted"/>
<keyword evidence="4" id="KW-1185">Reference proteome</keyword>
<feature type="transmembrane region" description="Helical" evidence="1">
    <location>
        <begin position="297"/>
        <end position="314"/>
    </location>
</feature>
<dbReference type="OrthoDB" id="2013972at2759"/>
<keyword evidence="1" id="KW-1133">Transmembrane helix</keyword>
<evidence type="ECO:0000313" key="3">
    <source>
        <dbReference type="EMBL" id="PNH07519.1"/>
    </source>
</evidence>
<evidence type="ECO:0000256" key="1">
    <source>
        <dbReference type="SAM" id="Phobius"/>
    </source>
</evidence>
<gene>
    <name evidence="3" type="ORF">TSOC_006021</name>
</gene>
<organism evidence="3 4">
    <name type="scientific">Tetrabaena socialis</name>
    <dbReference type="NCBI Taxonomy" id="47790"/>
    <lineage>
        <taxon>Eukaryota</taxon>
        <taxon>Viridiplantae</taxon>
        <taxon>Chlorophyta</taxon>
        <taxon>core chlorophytes</taxon>
        <taxon>Chlorophyceae</taxon>
        <taxon>CS clade</taxon>
        <taxon>Chlamydomonadales</taxon>
        <taxon>Tetrabaenaceae</taxon>
        <taxon>Tetrabaena</taxon>
    </lineage>
</organism>
<reference evidence="3 4" key="1">
    <citation type="journal article" date="2017" name="Mol. Biol. Evol.">
        <title>The 4-celled Tetrabaena socialis nuclear genome reveals the essential components for genetic control of cell number at the origin of multicellularity in the volvocine lineage.</title>
        <authorList>
            <person name="Featherston J."/>
            <person name="Arakaki Y."/>
            <person name="Hanschen E.R."/>
            <person name="Ferris P.J."/>
            <person name="Michod R.E."/>
            <person name="Olson B.J.S.C."/>
            <person name="Nozaki H."/>
            <person name="Durand P.M."/>
        </authorList>
    </citation>
    <scope>NUCLEOTIDE SEQUENCE [LARGE SCALE GENOMIC DNA]</scope>
    <source>
        <strain evidence="3 4">NIES-571</strain>
    </source>
</reference>
<dbReference type="PANTHER" id="PTHR43861">
    <property type="entry name" value="TRANS-ACONITATE 2-METHYLTRANSFERASE-RELATED"/>
    <property type="match status" value="1"/>
</dbReference>
<feature type="transmembrane region" description="Helical" evidence="1">
    <location>
        <begin position="6"/>
        <end position="28"/>
    </location>
</feature>
<dbReference type="Proteomes" id="UP000236333">
    <property type="component" value="Unassembled WGS sequence"/>
</dbReference>
<name>A0A2J8A4S5_9CHLO</name>
<dbReference type="Gene3D" id="3.40.50.150">
    <property type="entry name" value="Vaccinia Virus protein VP39"/>
    <property type="match status" value="1"/>
</dbReference>
<sequence>MVLAFYGYLGISIATLSTLGLMLGVYAFRLKPTRSRLQRDLKRLASVIPLGEFLQKDYAAPSVVQYYASTTFRDYKLLALATGSIAMHSLLKPARSMPYRCGHLKQLLYVVAQMGDAVHGGKVLEVGFGKGANSIFLADLFPNANFLGIDVVEEHVSYANDYGSTRGLTNVAFTLDDASTPSAKTMAEGPFDLIFGVESFCHLDSEEKLTGFLRFARQCLKPNGRLVIVDGYRSASFENEPEEVQHAMMLAESGFRIRAMPSKPSWQLMASTARLTLVDDVDLTPEALAFWTQGWKVAHVLLLLLPWAVRAYVASSLKHAETGANFVSVATTAYAMALGSAVYGVLVFKNGS</sequence>
<dbReference type="SUPFAM" id="SSF53335">
    <property type="entry name" value="S-adenosyl-L-methionine-dependent methyltransferases"/>
    <property type="match status" value="1"/>
</dbReference>
<dbReference type="PANTHER" id="PTHR43861:SF1">
    <property type="entry name" value="TRANS-ACONITATE 2-METHYLTRANSFERASE"/>
    <property type="match status" value="1"/>
</dbReference>
<dbReference type="Pfam" id="PF13847">
    <property type="entry name" value="Methyltransf_31"/>
    <property type="match status" value="1"/>
</dbReference>
<keyword evidence="1" id="KW-0812">Transmembrane</keyword>
<dbReference type="AlphaFoldDB" id="A0A2J8A4S5"/>
<feature type="domain" description="Methyltransferase" evidence="2">
    <location>
        <begin position="120"/>
        <end position="240"/>
    </location>
</feature>
<dbReference type="InterPro" id="IPR029063">
    <property type="entry name" value="SAM-dependent_MTases_sf"/>
</dbReference>
<evidence type="ECO:0000313" key="4">
    <source>
        <dbReference type="Proteomes" id="UP000236333"/>
    </source>
</evidence>
<comment type="caution">
    <text evidence="3">The sequence shown here is derived from an EMBL/GenBank/DDBJ whole genome shotgun (WGS) entry which is preliminary data.</text>
</comment>
<accession>A0A2J8A4S5</accession>
<dbReference type="InterPro" id="IPR025714">
    <property type="entry name" value="Methyltranfer_dom"/>
</dbReference>
<dbReference type="CDD" id="cd02440">
    <property type="entry name" value="AdoMet_MTases"/>
    <property type="match status" value="1"/>
</dbReference>
<feature type="transmembrane region" description="Helical" evidence="1">
    <location>
        <begin position="326"/>
        <end position="348"/>
    </location>
</feature>
<keyword evidence="1" id="KW-0472">Membrane</keyword>